<dbReference type="Pfam" id="PF00083">
    <property type="entry name" value="Sugar_tr"/>
    <property type="match status" value="1"/>
</dbReference>
<evidence type="ECO:0000313" key="13">
    <source>
        <dbReference type="Proteomes" id="UP000054466"/>
    </source>
</evidence>
<evidence type="ECO:0000256" key="2">
    <source>
        <dbReference type="ARBA" id="ARBA00010992"/>
    </source>
</evidence>
<evidence type="ECO:0000256" key="9">
    <source>
        <dbReference type="SAM" id="MobiDB-lite"/>
    </source>
</evidence>
<dbReference type="RefSeq" id="XP_016251552.1">
    <property type="nucleotide sequence ID" value="XM_016389650.1"/>
</dbReference>
<accession>A0A0D1ZTA7</accession>
<dbReference type="PANTHER" id="PTHR48020:SF12">
    <property type="entry name" value="PROTON MYO-INOSITOL COTRANSPORTER"/>
    <property type="match status" value="1"/>
</dbReference>
<dbReference type="AlphaFoldDB" id="A0A0D1ZTA7"/>
<dbReference type="PROSITE" id="PS00217">
    <property type="entry name" value="SUGAR_TRANSPORT_2"/>
    <property type="match status" value="1"/>
</dbReference>
<evidence type="ECO:0000256" key="8">
    <source>
        <dbReference type="RuleBase" id="RU003346"/>
    </source>
</evidence>
<dbReference type="FunFam" id="1.20.1250.20:FF:000073">
    <property type="entry name" value="MFS myo-inositol transporter, putative"/>
    <property type="match status" value="1"/>
</dbReference>
<feature type="transmembrane region" description="Helical" evidence="10">
    <location>
        <begin position="501"/>
        <end position="519"/>
    </location>
</feature>
<proteinExistence type="inferred from homology"/>
<dbReference type="NCBIfam" id="TIGR00879">
    <property type="entry name" value="SP"/>
    <property type="match status" value="1"/>
</dbReference>
<dbReference type="InterPro" id="IPR003663">
    <property type="entry name" value="Sugar/inositol_transpt"/>
</dbReference>
<feature type="domain" description="Major facilitator superfamily (MFS) profile" evidence="11">
    <location>
        <begin position="59"/>
        <end position="523"/>
    </location>
</feature>
<dbReference type="GO" id="GO:1904679">
    <property type="term" value="P:myo-inositol import across plasma membrane"/>
    <property type="evidence" value="ECO:0007669"/>
    <property type="project" value="TreeGrafter"/>
</dbReference>
<dbReference type="InterPro" id="IPR005829">
    <property type="entry name" value="Sugar_transporter_CS"/>
</dbReference>
<dbReference type="OrthoDB" id="6339427at2759"/>
<dbReference type="PROSITE" id="PS50850">
    <property type="entry name" value="MFS"/>
    <property type="match status" value="1"/>
</dbReference>
<feature type="transmembrane region" description="Helical" evidence="10">
    <location>
        <begin position="186"/>
        <end position="208"/>
    </location>
</feature>
<feature type="transmembrane region" description="Helical" evidence="10">
    <location>
        <begin position="468"/>
        <end position="489"/>
    </location>
</feature>
<dbReference type="GeneID" id="27342187"/>
<feature type="transmembrane region" description="Helical" evidence="10">
    <location>
        <begin position="333"/>
        <end position="351"/>
    </location>
</feature>
<feature type="compositionally biased region" description="Basic and acidic residues" evidence="9">
    <location>
        <begin position="1"/>
        <end position="25"/>
    </location>
</feature>
<feature type="transmembrane region" description="Helical" evidence="10">
    <location>
        <begin position="357"/>
        <end position="378"/>
    </location>
</feature>
<reference evidence="12 13" key="1">
    <citation type="submission" date="2015-01" db="EMBL/GenBank/DDBJ databases">
        <title>The Genome Sequence of Cladophialophora immunda CBS83496.</title>
        <authorList>
            <consortium name="The Broad Institute Genomics Platform"/>
            <person name="Cuomo C."/>
            <person name="de Hoog S."/>
            <person name="Gorbushina A."/>
            <person name="Stielow B."/>
            <person name="Teixiera M."/>
            <person name="Abouelleil A."/>
            <person name="Chapman S.B."/>
            <person name="Priest M."/>
            <person name="Young S.K."/>
            <person name="Wortman J."/>
            <person name="Nusbaum C."/>
            <person name="Birren B."/>
        </authorList>
    </citation>
    <scope>NUCLEOTIDE SEQUENCE [LARGE SCALE GENOMIC DNA]</scope>
    <source>
        <strain evidence="12 13">CBS 83496</strain>
    </source>
</reference>
<dbReference type="InterPro" id="IPR036259">
    <property type="entry name" value="MFS_trans_sf"/>
</dbReference>
<evidence type="ECO:0000256" key="10">
    <source>
        <dbReference type="SAM" id="Phobius"/>
    </source>
</evidence>
<name>A0A0D1ZTA7_9EURO</name>
<feature type="transmembrane region" description="Helical" evidence="10">
    <location>
        <begin position="214"/>
        <end position="235"/>
    </location>
</feature>
<keyword evidence="4 10" id="KW-0812">Transmembrane</keyword>
<feature type="transmembrane region" description="Helical" evidence="10">
    <location>
        <begin position="385"/>
        <end position="409"/>
    </location>
</feature>
<dbReference type="InterPro" id="IPR020846">
    <property type="entry name" value="MFS_dom"/>
</dbReference>
<dbReference type="Proteomes" id="UP000054466">
    <property type="component" value="Unassembled WGS sequence"/>
</dbReference>
<dbReference type="VEuPathDB" id="FungiDB:PV07_02993"/>
<evidence type="ECO:0000256" key="7">
    <source>
        <dbReference type="ARBA" id="ARBA00049119"/>
    </source>
</evidence>
<dbReference type="Gene3D" id="1.20.1250.20">
    <property type="entry name" value="MFS general substrate transporter like domains"/>
    <property type="match status" value="1"/>
</dbReference>
<protein>
    <recommendedName>
        <fullName evidence="11">Major facilitator superfamily (MFS) profile domain-containing protein</fullName>
    </recommendedName>
</protein>
<comment type="similarity">
    <text evidence="2 8">Belongs to the major facilitator superfamily. Sugar transporter (TC 2.A.1.1) family.</text>
</comment>
<keyword evidence="6 10" id="KW-0472">Membrane</keyword>
<dbReference type="PROSITE" id="PS00216">
    <property type="entry name" value="SUGAR_TRANSPORT_1"/>
    <property type="match status" value="1"/>
</dbReference>
<evidence type="ECO:0000256" key="6">
    <source>
        <dbReference type="ARBA" id="ARBA00023136"/>
    </source>
</evidence>
<feature type="transmembrane region" description="Helical" evidence="10">
    <location>
        <begin position="100"/>
        <end position="120"/>
    </location>
</feature>
<dbReference type="InterPro" id="IPR050814">
    <property type="entry name" value="Myo-inositol_Transporter"/>
</dbReference>
<evidence type="ECO:0000256" key="3">
    <source>
        <dbReference type="ARBA" id="ARBA00022448"/>
    </source>
</evidence>
<dbReference type="PRINTS" id="PR00171">
    <property type="entry name" value="SUGRTRNSPORT"/>
</dbReference>
<feature type="transmembrane region" description="Helical" evidence="10">
    <location>
        <begin position="151"/>
        <end position="174"/>
    </location>
</feature>
<comment type="catalytic activity">
    <reaction evidence="7">
        <text>myo-inositol(out) + H(+)(out) = myo-inositol(in) + H(+)(in)</text>
        <dbReference type="Rhea" id="RHEA:60364"/>
        <dbReference type="ChEBI" id="CHEBI:15378"/>
        <dbReference type="ChEBI" id="CHEBI:17268"/>
    </reaction>
</comment>
<feature type="transmembrane region" description="Helical" evidence="10">
    <location>
        <begin position="127"/>
        <end position="145"/>
    </location>
</feature>
<dbReference type="EMBL" id="KN847041">
    <property type="protein sequence ID" value="KIW31336.1"/>
    <property type="molecule type" value="Genomic_DNA"/>
</dbReference>
<dbReference type="SUPFAM" id="SSF103473">
    <property type="entry name" value="MFS general substrate transporter"/>
    <property type="match status" value="1"/>
</dbReference>
<organism evidence="12 13">
    <name type="scientific">Cladophialophora immunda</name>
    <dbReference type="NCBI Taxonomy" id="569365"/>
    <lineage>
        <taxon>Eukaryota</taxon>
        <taxon>Fungi</taxon>
        <taxon>Dikarya</taxon>
        <taxon>Ascomycota</taxon>
        <taxon>Pezizomycotina</taxon>
        <taxon>Eurotiomycetes</taxon>
        <taxon>Chaetothyriomycetidae</taxon>
        <taxon>Chaetothyriales</taxon>
        <taxon>Herpotrichiellaceae</taxon>
        <taxon>Cladophialophora</taxon>
    </lineage>
</organism>
<feature type="region of interest" description="Disordered" evidence="9">
    <location>
        <begin position="1"/>
        <end position="45"/>
    </location>
</feature>
<feature type="transmembrane region" description="Helical" evidence="10">
    <location>
        <begin position="54"/>
        <end position="72"/>
    </location>
</feature>
<keyword evidence="3 8" id="KW-0813">Transport</keyword>
<evidence type="ECO:0000313" key="12">
    <source>
        <dbReference type="EMBL" id="KIW31336.1"/>
    </source>
</evidence>
<evidence type="ECO:0000256" key="4">
    <source>
        <dbReference type="ARBA" id="ARBA00022692"/>
    </source>
</evidence>
<feature type="transmembrane region" description="Helical" evidence="10">
    <location>
        <begin position="429"/>
        <end position="447"/>
    </location>
</feature>
<dbReference type="HOGENOM" id="CLU_001265_30_5_1"/>
<evidence type="ECO:0000259" key="11">
    <source>
        <dbReference type="PROSITE" id="PS50850"/>
    </source>
</evidence>
<evidence type="ECO:0000256" key="1">
    <source>
        <dbReference type="ARBA" id="ARBA00004141"/>
    </source>
</evidence>
<evidence type="ECO:0000256" key="5">
    <source>
        <dbReference type="ARBA" id="ARBA00022989"/>
    </source>
</evidence>
<gene>
    <name evidence="12" type="ORF">PV07_02993</name>
</gene>
<comment type="subcellular location">
    <subcellularLocation>
        <location evidence="1">Membrane</location>
        <topology evidence="1">Multi-pass membrane protein</topology>
    </subcellularLocation>
</comment>
<dbReference type="GO" id="GO:0005366">
    <property type="term" value="F:myo-inositol:proton symporter activity"/>
    <property type="evidence" value="ECO:0007669"/>
    <property type="project" value="TreeGrafter"/>
</dbReference>
<dbReference type="STRING" id="569365.A0A0D1ZTA7"/>
<dbReference type="InterPro" id="IPR005828">
    <property type="entry name" value="MFS_sugar_transport-like"/>
</dbReference>
<keyword evidence="5 10" id="KW-1133">Transmembrane helix</keyword>
<dbReference type="GO" id="GO:0016020">
    <property type="term" value="C:membrane"/>
    <property type="evidence" value="ECO:0007669"/>
    <property type="project" value="UniProtKB-SubCell"/>
</dbReference>
<keyword evidence="13" id="KW-1185">Reference proteome</keyword>
<sequence>MLNNRTEGKIEEVELRDMPPVHDDTSPDAPLIADRGQDDGHASPTTTAKSSANAFIWVLTVSACVSGLLFGYDTGVISSTLISIGTDLSSRHLTTLDKGLITSCTSLFALVASPVAGVLADRVGRKNIILFADALFTLGALWQAVTVSVWGMILGRSIVGLAIGGASLIVPLYISELAPSHLRGRLVTVSLLFITGGQVIAYLVGWAFSNMRGGWRWMVGLGCAPALAQLVMLAFMPETPRYLAKVQRETEARAVLKRVYHGMADNTTNIVNETIHAIKKELLDEEEAHVQLRQSAQSKASFLISPTLQSLLLHPPHARALTITCTLQALQQLCGFNSLMYFSATIFQLLGFQSPTLTSLSVAGTNFLFTIAAFHLIDRLGRRRILLLTIPVMVLALLLCAGAFTFVPLHSGDRIETTVDSPSGTSVPQLPAIAILIAMLLYVSTYAMGLGPVPWQQSELFPLSVRSLGSSLATATNWLCNTVVGLTFLPMMDFLGAQWTFVTYAGICALGWVVVWWIYPETMGLRLEEVGELLKNGWGVDESLERLERSRRHDTSCD</sequence>
<dbReference type="PANTHER" id="PTHR48020">
    <property type="entry name" value="PROTON MYO-INOSITOL COTRANSPORTER"/>
    <property type="match status" value="1"/>
</dbReference>